<dbReference type="EMBL" id="JBHMAJ010000009">
    <property type="protein sequence ID" value="MFB9825430.1"/>
    <property type="molecule type" value="Genomic_DNA"/>
</dbReference>
<dbReference type="AlphaFoldDB" id="A0ABD5MS68"/>
<gene>
    <name evidence="1" type="ORF">ACFFOL_14765</name>
</gene>
<accession>A0ABD5MS68</accession>
<comment type="caution">
    <text evidence="1">The sequence shown here is derived from an EMBL/GenBank/DDBJ whole genome shotgun (WGS) entry which is preliminary data.</text>
</comment>
<evidence type="ECO:0000313" key="2">
    <source>
        <dbReference type="Proteomes" id="UP001589595"/>
    </source>
</evidence>
<organism evidence="1 2">
    <name type="scientific">Halobaculum roseum</name>
    <dbReference type="NCBI Taxonomy" id="2175149"/>
    <lineage>
        <taxon>Archaea</taxon>
        <taxon>Methanobacteriati</taxon>
        <taxon>Methanobacteriota</taxon>
        <taxon>Stenosarchaea group</taxon>
        <taxon>Halobacteria</taxon>
        <taxon>Halobacteriales</taxon>
        <taxon>Haloferacaceae</taxon>
        <taxon>Halobaculum</taxon>
    </lineage>
</organism>
<reference evidence="1" key="1">
    <citation type="submission" date="2024-09" db="EMBL/GenBank/DDBJ databases">
        <authorList>
            <person name="Sun Q."/>
        </authorList>
    </citation>
    <scope>NUCLEOTIDE SEQUENCE [LARGE SCALE GENOMIC DNA]</scope>
    <source>
        <strain evidence="1">JCM 31273</strain>
    </source>
</reference>
<dbReference type="Proteomes" id="UP001589595">
    <property type="component" value="Unassembled WGS sequence"/>
</dbReference>
<protein>
    <recommendedName>
        <fullName evidence="3">Zinc-ribbon domain-containing protein</fullName>
    </recommendedName>
</protein>
<keyword evidence="2" id="KW-1185">Reference proteome</keyword>
<dbReference type="GeneID" id="67211348"/>
<dbReference type="SUPFAM" id="SSF57802">
    <property type="entry name" value="Rubredoxin-like"/>
    <property type="match status" value="1"/>
</dbReference>
<evidence type="ECO:0000313" key="1">
    <source>
        <dbReference type="EMBL" id="MFB9825430.1"/>
    </source>
</evidence>
<dbReference type="RefSeq" id="WP_222921251.1">
    <property type="nucleotide sequence ID" value="NZ_CP082286.1"/>
</dbReference>
<name>A0ABD5MS68_9EURY</name>
<sequence>MGLLPDLGRDRIDHYECRHCGVNVDERASACPVCGHSIAHYAIETMQ</sequence>
<evidence type="ECO:0008006" key="3">
    <source>
        <dbReference type="Google" id="ProtNLM"/>
    </source>
</evidence>
<proteinExistence type="predicted"/>